<organism evidence="3 5">
    <name type="scientific">Legionella steigerwaltii</name>
    <dbReference type="NCBI Taxonomy" id="460"/>
    <lineage>
        <taxon>Bacteria</taxon>
        <taxon>Pseudomonadati</taxon>
        <taxon>Pseudomonadota</taxon>
        <taxon>Gammaproteobacteria</taxon>
        <taxon>Legionellales</taxon>
        <taxon>Legionellaceae</taxon>
        <taxon>Legionella</taxon>
    </lineage>
</organism>
<evidence type="ECO:0000313" key="2">
    <source>
        <dbReference type="EMBL" id="KTD79456.1"/>
    </source>
</evidence>
<proteinExistence type="predicted"/>
<sequence>MSMSKVEPQLYYLDDTVENLYKALGLGSMLKRDVQETNHQIKIDLYPRVPMFRVHQIREKMEEHFLPKPEKEDPFDPIRNRYMQGDMYGENLKFLLGDMPFYDLNDPERGEDTPKVINVGAAYIDSKDSPSGLTILYRKGRPDQWMIIIAKDTHLPPEKRHACVLSSIDPNNFLPNNSDKVTVGGMQQLSVLQKAADSTAISAIIGSIVDENGNIKEHANIFHALFTGHILEHEKFDDDEKWMSFIEKHASDIMKNRCLIALHSMGMKLSLEQVEACLNEKSELYQILTSILDNVKIQQKSLYIDLALNLHQLNHVDGFSLLEGESEKFIDFFNRLASDSKNHDLLGLILEKKTGIDFLRLIHKCTNANVLMQLILDDPNPLDKLEKLNQFAKEVVQYKFKNENILSLTVQFLLTYPDRVLEYQKLISFLNETPGIEKIKPELLIEFLSVNLDNSQSLNSVQETLTKLDALKISDSKSYELALGSQEFRKIVDIFGTKGAKEGVKGAKEGVKGAKEGVKGAKEGVKGAEEGVKGAEEGVKGAKDSAKEEKEIQDNQKRIELAKNLLDLGYLSVFSQLSTNLSWVSSFNQFVKNTALKAILVEKLAANDVPACKLILENSLLNELVAANIAVDKDLVDKILNPKNELAKKLQTITKETNPERKKALYQLAIDLDRIGVLGAFGKFKKDNNEFLNVFHKLVAIPNSNVLLKQMLSRDNQGIDILRLMASTDSDKAVKFFEEFSKLSSSEQTFKNVNDQLLWLKGANLQPKVVLMAIELLFKHPDIKHEEFKDVVLEFLKGSPTPNFGTTEVARKLREFPSQHYQNKDKELRSEVKASFHKLAENSVNGEKYYGYVLESPPFRAIVLSLPPISEGKESCGFFKTDGTPRQDELNNKTPRYILTDKALLYYTGQRLLTISEDLSKIASLNKKFTNLPIDKLTKEQFKQLTDIVPIKEYNEEHIKLAGHLYKFGHIEKYHKLADNNQLASYFNQFMAYQNLEDVLREKLKISVAATTAFLGNKRLRAMMDANIEPNTFASKAQIRQLLNPHHEKSRAMDILLELNLKNNTAYQWTFVDTPAAKNFRKILFAIHGNETIELATQSKMIETLCSVQLAGKDVFSLYLRDGEQGEKFKKIVLNLPPVSEGEESCGFFKMPKAPTRDELSTYTSSRYILTEENGLLYFNPADKKLLTITKDKSQIDALNKKFTQLPIVELTNEQFNQLTEIVPIKENNAQRVMCAYNLCELGHLDKYDQFTDPEQISYFNKFCDFPNLKAMLSAKLNISVEETKVILDNRRLRVMIDANINHVDCAIFTPQLLDQSHPKSKAMDILLALNLKNKEAINWAFTDTQTAINFREVLSKIAAINDKNITPESKAKMIETLCSLQKAGKEVFSMYLNNNVQGEKFRDSLSKIEMACTKVTSRWEQEKSEDAQAKTRAFAAEEQNYRRGLYEVVFDHQTKPMANKVFEAKIAKASENMLSVVDVRRRSWITAILETLAEALNLISCTKLSRATKGTTFFSRTTSGQEVRNLNESLSEKDTKKITKEYKERMELGNPSKDPVNDPEFVVK</sequence>
<gene>
    <name evidence="2" type="ORF">Lstg_0672</name>
    <name evidence="3" type="ORF">NCTC11991_00011</name>
</gene>
<dbReference type="Proteomes" id="UP000255110">
    <property type="component" value="Unassembled WGS sequence"/>
</dbReference>
<accession>A0A378L3S0</accession>
<reference evidence="2 4" key="1">
    <citation type="submission" date="2015-11" db="EMBL/GenBank/DDBJ databases">
        <title>Genomic analysis of 38 Legionella species identifies large and diverse effector repertoires.</title>
        <authorList>
            <person name="Burstein D."/>
            <person name="Amaro F."/>
            <person name="Zusman T."/>
            <person name="Lifshitz Z."/>
            <person name="Cohen O."/>
            <person name="Gilbert J.A."/>
            <person name="Pupko T."/>
            <person name="Shuman H.A."/>
            <person name="Segal G."/>
        </authorList>
    </citation>
    <scope>NUCLEOTIDE SEQUENCE [LARGE SCALE GENOMIC DNA]</scope>
    <source>
        <strain evidence="2 4">SC-18-C9</strain>
    </source>
</reference>
<name>A0A378L3S0_9GAMM</name>
<keyword evidence="4" id="KW-1185">Reference proteome</keyword>
<dbReference type="STRING" id="460.Lstg_0672"/>
<evidence type="ECO:0000313" key="3">
    <source>
        <dbReference type="EMBL" id="STY21443.1"/>
    </source>
</evidence>
<feature type="compositionally biased region" description="Basic and acidic residues" evidence="1">
    <location>
        <begin position="1531"/>
        <end position="1548"/>
    </location>
</feature>
<dbReference type="EMBL" id="LNYZ01000005">
    <property type="protein sequence ID" value="KTD79456.1"/>
    <property type="molecule type" value="Genomic_DNA"/>
</dbReference>
<evidence type="ECO:0000313" key="5">
    <source>
        <dbReference type="Proteomes" id="UP000255110"/>
    </source>
</evidence>
<dbReference type="EMBL" id="UGOY01000001">
    <property type="protein sequence ID" value="STY21443.1"/>
    <property type="molecule type" value="Genomic_DNA"/>
</dbReference>
<dbReference type="RefSeq" id="WP_058476263.1">
    <property type="nucleotide sequence ID" value="NZ_CAAAIO010000004.1"/>
</dbReference>
<evidence type="ECO:0000256" key="1">
    <source>
        <dbReference type="SAM" id="MobiDB-lite"/>
    </source>
</evidence>
<evidence type="ECO:0000313" key="4">
    <source>
        <dbReference type="Proteomes" id="UP000054820"/>
    </source>
</evidence>
<dbReference type="Proteomes" id="UP000054820">
    <property type="component" value="Unassembled WGS sequence"/>
</dbReference>
<protein>
    <submittedName>
        <fullName evidence="3">Uncharacterized protein</fullName>
    </submittedName>
</protein>
<dbReference type="OrthoDB" id="5649212at2"/>
<feature type="region of interest" description="Disordered" evidence="1">
    <location>
        <begin position="1528"/>
        <end position="1565"/>
    </location>
</feature>
<reference evidence="3 5" key="2">
    <citation type="submission" date="2018-06" db="EMBL/GenBank/DDBJ databases">
        <authorList>
            <consortium name="Pathogen Informatics"/>
            <person name="Doyle S."/>
        </authorList>
    </citation>
    <scope>NUCLEOTIDE SEQUENCE [LARGE SCALE GENOMIC DNA]</scope>
    <source>
        <strain evidence="3 5">NCTC11991</strain>
    </source>
</reference>